<comment type="caution">
    <text evidence="3">The sequence shown here is derived from an EMBL/GenBank/DDBJ whole genome shotgun (WGS) entry which is preliminary data.</text>
</comment>
<dbReference type="AlphaFoldDB" id="A0A0B2UDY9"/>
<keyword evidence="4" id="KW-1185">Reference proteome</keyword>
<proteinExistence type="predicted"/>
<gene>
    <name evidence="3" type="ORF">M896_091910</name>
</gene>
<name>A0A0B2UDY9_9MICR</name>
<dbReference type="RefSeq" id="XP_014563303.1">
    <property type="nucleotide sequence ID" value="XM_014707817.1"/>
</dbReference>
<evidence type="ECO:0000313" key="4">
    <source>
        <dbReference type="Proteomes" id="UP000031056"/>
    </source>
</evidence>
<feature type="signal peptide" evidence="2">
    <location>
        <begin position="1"/>
        <end position="18"/>
    </location>
</feature>
<accession>A0A0B2UDY9</accession>
<dbReference type="VEuPathDB" id="MicrosporidiaDB:M896_091910"/>
<protein>
    <submittedName>
        <fullName evidence="3">Uncharacterized protein</fullName>
    </submittedName>
</protein>
<evidence type="ECO:0000313" key="3">
    <source>
        <dbReference type="EMBL" id="KHN69261.1"/>
    </source>
</evidence>
<dbReference type="GeneID" id="26262404"/>
<dbReference type="EMBL" id="JOKQ01000009">
    <property type="protein sequence ID" value="KHN69261.1"/>
    <property type="molecule type" value="Genomic_DNA"/>
</dbReference>
<keyword evidence="2" id="KW-0732">Signal</keyword>
<reference evidence="3 4" key="1">
    <citation type="journal article" date="2014" name="MBio">
        <title>The Ordospora colligata genome; evolution of extreme reduction in microsporidia and host-to-parasite horizontal gene transfer.</title>
        <authorList>
            <person name="Pombert J.-F."/>
            <person name="Haag K.L."/>
            <person name="Beidas S."/>
            <person name="Ebert D."/>
            <person name="Keeling P.J."/>
        </authorList>
    </citation>
    <scope>NUCLEOTIDE SEQUENCE [LARGE SCALE GENOMIC DNA]</scope>
    <source>
        <strain evidence="3 4">OC4</strain>
    </source>
</reference>
<evidence type="ECO:0000256" key="1">
    <source>
        <dbReference type="SAM" id="MobiDB-lite"/>
    </source>
</evidence>
<dbReference type="Proteomes" id="UP000031056">
    <property type="component" value="Unassembled WGS sequence"/>
</dbReference>
<organism evidence="3 4">
    <name type="scientific">Ordospora colligata OC4</name>
    <dbReference type="NCBI Taxonomy" id="1354746"/>
    <lineage>
        <taxon>Eukaryota</taxon>
        <taxon>Fungi</taxon>
        <taxon>Fungi incertae sedis</taxon>
        <taxon>Microsporidia</taxon>
        <taxon>Ordosporidae</taxon>
        <taxon>Ordospora</taxon>
    </lineage>
</organism>
<dbReference type="InParanoid" id="A0A0B2UDY9"/>
<feature type="region of interest" description="Disordered" evidence="1">
    <location>
        <begin position="156"/>
        <end position="177"/>
    </location>
</feature>
<feature type="chain" id="PRO_5002078853" evidence="2">
    <location>
        <begin position="19"/>
        <end position="270"/>
    </location>
</feature>
<sequence>MKLVFFCLVQLVMGLSTGERVIKIISRSHPSMILSTKHSEAEGDSVLLIDFKKNKGAKKAIESNFMITSETSEIRQGDINLCKHEFNNNIKTCPVSEVPSDNSVWIPYSVNGGVNIKNKHGLCMMPDPSQLKPEGMAIVAKKCVPESIDQIFDISDVKGEDSQSNNGSEDNLEHKGDAPMGSMLEYILSLSPEIRKQLKSRLILYDADGKKIKSFVGSVESLTNIDPSLGLFPHMIDGSVPYPRMKSLDQYKSNRDVAISPTYFHNGIYA</sequence>
<evidence type="ECO:0000256" key="2">
    <source>
        <dbReference type="SAM" id="SignalP"/>
    </source>
</evidence>
<dbReference type="HOGENOM" id="CLU_1030949_0_0_1"/>